<dbReference type="InterPro" id="IPR052779">
    <property type="entry name" value="WDR62"/>
</dbReference>
<evidence type="ECO:0000313" key="4">
    <source>
        <dbReference type="EMBL" id="KAB7506182.1"/>
    </source>
</evidence>
<feature type="repeat" description="WD" evidence="1">
    <location>
        <begin position="79"/>
        <end position="122"/>
    </location>
</feature>
<dbReference type="PROSITE" id="PS50294">
    <property type="entry name" value="WD_REPEATS_REGION"/>
    <property type="match status" value="1"/>
</dbReference>
<evidence type="ECO:0000256" key="2">
    <source>
        <dbReference type="SAM" id="MobiDB-lite"/>
    </source>
</evidence>
<sequence length="1418" mass="157718">MKFQLLNKKFILECCTITCTVVLLNARKNRQSHVQNASRKTVTCVTFSSCGRFLATGECGHMPSVRVWDLSDKSQMAEFSGHKYGVSCVAFSPTQKYVVSVGSQHDMIVNVWDWRAGVKVASNKFSSKVKAVSFAENGSYFVTVGNRHVKFWYLDVARGHKHLFFALKLIDSSLNALQFKEPVPLTGRSAILGEQRNNYFCDVACGKGEMGDSTFAITKSGLLCEFNNRRLLDKWVELRTPCANCVVAGEEYIFVGCAEGIIRCFSPYNLQFITTLPRTHYLGVDVSKGLNISHMASHPNNAKYPDTIAITLDEANHKVTAVYNDHSLYVWDVRDIKRVGKSHSYLYHSACIWGVEVYPRREEIDKSLLPEGSFITCSSDDTMRIWNIDPNMSTNSDLLKIIYVDSDMTFIKDTDISPQGNADKTDGSYDSRNGVRCIKVSCDGKQLASGDRAGNIRIHDLQYNEEVCKIEAHDAEVLCLEYSKANTGHKLLSSASRDRLIHVFNVNQDYSFVQTLDDHSSAITSVRFYQSQGNLQMVSCGADRSIIFRSATQNPQNEVFFSRGHNVAGKTTLYDMEVDHGQRHILTACQDRNIRVYNVNSGKHSKTFKGSAGDDGTLIKVVLDQSGIYAATSCTDKSICIYDYYSGECMATMFGHSEIVTGLRFSNDGKHLITVSGDGCVFIWSMPRDMTQIILARLAQQAERAERSQREGRKISSSSGQRIQTLDNEVFRSASEDAFNRNTLEDVEEPDYRFNVGQLPLWAKKQINDSKPKPPGSPSNNGGVAMDMPKGRWAQRLPNNPITFKSHYDTDSMVPYPSIDKRIDSESSKESSLEDNLQKQIPPQPPPRKNSSKQIISNKDFILSPPPPPPHENQHEITMGEDAFQKPNIHKGLSKRLGYPLTDDSDVSSLRVDDLTTDHDGDIEDYCEHDDESTEHSENTMYYPASQDTTNDFTVNAMDVEELRKSQRRHRKARPERPTDIPLASISGSQDSDDDEEVSTPSGEAAERNIMSMLSVSIENVDKLGRRETFLKKNFESLDGDSSRISKEIKNKNSISYKFNSRNREVTNSDKRQELLKRIEETRMKLKSIGYKSTLRSSKSISDLCNIPEKDSSYMGSHQDGGSGDSGFSSATGGTGGGMRRACSLSDLTNPGAPRRILPTPPSGKKSGRSSKPRSQNNLSRSSSIGVLNQALEEQGGRISTDRSPMRPTIASINKMTPRALKRKSSLSQAASTGEEYSPSASPLSHPTFFSNCASPDLLRNGHGNFLGSSHWRPGIDRDGRNTSSTDVALLSNPRMMVSVTLVESVCEWVVEGCERLSHLWWRTCSEGNESSNSSDEDRHRALRSLLLGAAARATHALSPLTAPTSLSPPMMPSHTHGLQSDNKDPRVVAMMQQYTDMLVNMVQQKMAQQQPPPSGPA</sequence>
<keyword evidence="4" id="KW-0808">Transferase</keyword>
<dbReference type="InterPro" id="IPR036322">
    <property type="entry name" value="WD40_repeat_dom_sf"/>
</dbReference>
<dbReference type="Gene3D" id="2.130.10.10">
    <property type="entry name" value="YVTN repeat-like/Quinoprotein amine dehydrogenase"/>
    <property type="match status" value="4"/>
</dbReference>
<comment type="caution">
    <text evidence="4">The sequence shown here is derived from an EMBL/GenBank/DDBJ whole genome shotgun (WGS) entry which is preliminary data.</text>
</comment>
<dbReference type="PROSITE" id="PS50082">
    <property type="entry name" value="WD_REPEATS_2"/>
    <property type="match status" value="2"/>
</dbReference>
<dbReference type="PANTHER" id="PTHR45589">
    <property type="entry name" value="WD REPEAT DOMAIN 62, ISOFORM G"/>
    <property type="match status" value="1"/>
</dbReference>
<feature type="compositionally biased region" description="Basic and acidic residues" evidence="2">
    <location>
        <begin position="819"/>
        <end position="832"/>
    </location>
</feature>
<reference evidence="4 5" key="1">
    <citation type="journal article" date="2019" name="PLoS Biol.">
        <title>Sex chromosomes control vertical transmission of feminizing Wolbachia symbionts in an isopod.</title>
        <authorList>
            <person name="Becking T."/>
            <person name="Chebbi M.A."/>
            <person name="Giraud I."/>
            <person name="Moumen B."/>
            <person name="Laverre T."/>
            <person name="Caubet Y."/>
            <person name="Peccoud J."/>
            <person name="Gilbert C."/>
            <person name="Cordaux R."/>
        </authorList>
    </citation>
    <scope>NUCLEOTIDE SEQUENCE [LARGE SCALE GENOMIC DNA]</scope>
    <source>
        <strain evidence="4">ANa2</strain>
        <tissue evidence="4">Whole body excluding digestive tract and cuticle</tissue>
    </source>
</reference>
<feature type="compositionally biased region" description="Acidic residues" evidence="2">
    <location>
        <begin position="921"/>
        <end position="933"/>
    </location>
</feature>
<dbReference type="SMART" id="SM00320">
    <property type="entry name" value="WD40"/>
    <property type="match status" value="10"/>
</dbReference>
<feature type="compositionally biased region" description="Polar residues" evidence="2">
    <location>
        <begin position="1176"/>
        <end position="1187"/>
    </location>
</feature>
<dbReference type="Pfam" id="PF24782">
    <property type="entry name" value="WD40_MABP1-WDR62_2nd"/>
    <property type="match status" value="1"/>
</dbReference>
<feature type="region of interest" description="Disordered" evidence="2">
    <location>
        <begin position="964"/>
        <end position="1006"/>
    </location>
</feature>
<dbReference type="Pfam" id="PF00400">
    <property type="entry name" value="WD40"/>
    <property type="match status" value="3"/>
</dbReference>
<dbReference type="SUPFAM" id="SSF50978">
    <property type="entry name" value="WD40 repeat-like"/>
    <property type="match status" value="1"/>
</dbReference>
<keyword evidence="5" id="KW-1185">Reference proteome</keyword>
<dbReference type="EMBL" id="SEYY01000952">
    <property type="protein sequence ID" value="KAB7506182.1"/>
    <property type="molecule type" value="Genomic_DNA"/>
</dbReference>
<proteinExistence type="predicted"/>
<dbReference type="Proteomes" id="UP000326759">
    <property type="component" value="Unassembled WGS sequence"/>
</dbReference>
<dbReference type="OrthoDB" id="6154712at2759"/>
<dbReference type="SUPFAM" id="SSF50998">
    <property type="entry name" value="Quinoprotein alcohol dehydrogenase-like"/>
    <property type="match status" value="1"/>
</dbReference>
<dbReference type="GO" id="GO:0016301">
    <property type="term" value="F:kinase activity"/>
    <property type="evidence" value="ECO:0007669"/>
    <property type="project" value="UniProtKB-KW"/>
</dbReference>
<dbReference type="GO" id="GO:0072686">
    <property type="term" value="C:mitotic spindle"/>
    <property type="evidence" value="ECO:0007669"/>
    <property type="project" value="TreeGrafter"/>
</dbReference>
<dbReference type="PANTHER" id="PTHR45589:SF1">
    <property type="entry name" value="WD REPEAT DOMAIN 62, ISOFORM G"/>
    <property type="match status" value="1"/>
</dbReference>
<feature type="region of interest" description="Disordered" evidence="2">
    <location>
        <begin position="765"/>
        <end position="853"/>
    </location>
</feature>
<dbReference type="InterPro" id="IPR001680">
    <property type="entry name" value="WD40_rpt"/>
</dbReference>
<accession>A0A5N5TI03</accession>
<feature type="region of interest" description="Disordered" evidence="2">
    <location>
        <begin position="912"/>
        <end position="952"/>
    </location>
</feature>
<protein>
    <submittedName>
        <fullName evidence="4">Mitogen-activated protein kinase-binding protein 1</fullName>
    </submittedName>
</protein>
<evidence type="ECO:0000256" key="1">
    <source>
        <dbReference type="PROSITE-ProRule" id="PRU00221"/>
    </source>
</evidence>
<name>A0A5N5TI03_9CRUS</name>
<dbReference type="GO" id="GO:0007099">
    <property type="term" value="P:centriole replication"/>
    <property type="evidence" value="ECO:0007669"/>
    <property type="project" value="TreeGrafter"/>
</dbReference>
<feature type="domain" description="MABP1/WDR62 second WD40" evidence="3">
    <location>
        <begin position="352"/>
        <end position="685"/>
    </location>
</feature>
<keyword evidence="1" id="KW-0853">WD repeat</keyword>
<dbReference type="InterPro" id="IPR011047">
    <property type="entry name" value="Quinoprotein_ADH-like_sf"/>
</dbReference>
<evidence type="ECO:0000259" key="3">
    <source>
        <dbReference type="Pfam" id="PF24782"/>
    </source>
</evidence>
<dbReference type="InterPro" id="IPR015943">
    <property type="entry name" value="WD40/YVTN_repeat-like_dom_sf"/>
</dbReference>
<evidence type="ECO:0000313" key="5">
    <source>
        <dbReference type="Proteomes" id="UP000326759"/>
    </source>
</evidence>
<dbReference type="CDD" id="cd00200">
    <property type="entry name" value="WD40"/>
    <property type="match status" value="1"/>
</dbReference>
<gene>
    <name evidence="4" type="primary">mapkbp1</name>
    <name evidence="4" type="ORF">Anas_01224</name>
</gene>
<organism evidence="4 5">
    <name type="scientific">Armadillidium nasatum</name>
    <dbReference type="NCBI Taxonomy" id="96803"/>
    <lineage>
        <taxon>Eukaryota</taxon>
        <taxon>Metazoa</taxon>
        <taxon>Ecdysozoa</taxon>
        <taxon>Arthropoda</taxon>
        <taxon>Crustacea</taxon>
        <taxon>Multicrustacea</taxon>
        <taxon>Malacostraca</taxon>
        <taxon>Eumalacostraca</taxon>
        <taxon>Peracarida</taxon>
        <taxon>Isopoda</taxon>
        <taxon>Oniscidea</taxon>
        <taxon>Crinocheta</taxon>
        <taxon>Armadillidiidae</taxon>
        <taxon>Armadillidium</taxon>
    </lineage>
</organism>
<dbReference type="InterPro" id="IPR056162">
    <property type="entry name" value="WD40_MABP1-WDR62_2nd"/>
</dbReference>
<feature type="region of interest" description="Disordered" evidence="2">
    <location>
        <begin position="1110"/>
        <end position="1244"/>
    </location>
</feature>
<keyword evidence="4" id="KW-0418">Kinase</keyword>
<feature type="repeat" description="WD" evidence="1">
    <location>
        <begin position="653"/>
        <end position="686"/>
    </location>
</feature>